<protein>
    <submittedName>
        <fullName evidence="2">Uncharacterized protein</fullName>
    </submittedName>
</protein>
<evidence type="ECO:0000256" key="1">
    <source>
        <dbReference type="SAM" id="MobiDB-lite"/>
    </source>
</evidence>
<comment type="caution">
    <text evidence="2">The sequence shown here is derived from an EMBL/GenBank/DDBJ whole genome shotgun (WGS) entry which is preliminary data.</text>
</comment>
<sequence length="338" mass="38762">MVVRVRYRRTSGAPSCSPTPTTKEGSPPPTHAHTRAFPPLRQYPSSTFEDYRHSKSAETCIRKVSFSTEVEEFPLTQSSHKDFSSVKSAHPRKHTPEEEKLIWGKRYTPEEDELIRKAIMDYIEEIYKAIESTSFHQPLSTPESLLRRVSELPSIKISYQRLWSVVLRFRQKEFSRRLYHVVICLPELQDVMMRLVLGEAKMDHHFGRETNILAHFPSEDDGLHAPEMVAEIVCMDTSTSTARVGHRDAMVEPPSLIESSLSLDLNPKENFNLSNSIHSTIEFYHHCFGNCQVGKEESLWTLANHREDGEFLRISDNSCKCPDATKVHREESTSFASV</sequence>
<evidence type="ECO:0000313" key="2">
    <source>
        <dbReference type="EMBL" id="KAK8955349.1"/>
    </source>
</evidence>
<dbReference type="Proteomes" id="UP001412067">
    <property type="component" value="Unassembled WGS sequence"/>
</dbReference>
<gene>
    <name evidence="2" type="ORF">KSP40_PGU011402</name>
</gene>
<proteinExistence type="predicted"/>
<feature type="compositionally biased region" description="Polar residues" evidence="1">
    <location>
        <begin position="12"/>
        <end position="24"/>
    </location>
</feature>
<evidence type="ECO:0000313" key="3">
    <source>
        <dbReference type="Proteomes" id="UP001412067"/>
    </source>
</evidence>
<name>A0ABR2M0K6_9ASPA</name>
<dbReference type="EMBL" id="JBBWWR010000013">
    <property type="protein sequence ID" value="KAK8955349.1"/>
    <property type="molecule type" value="Genomic_DNA"/>
</dbReference>
<accession>A0ABR2M0K6</accession>
<feature type="region of interest" description="Disordered" evidence="1">
    <location>
        <begin position="1"/>
        <end position="39"/>
    </location>
</feature>
<organism evidence="2 3">
    <name type="scientific">Platanthera guangdongensis</name>
    <dbReference type="NCBI Taxonomy" id="2320717"/>
    <lineage>
        <taxon>Eukaryota</taxon>
        <taxon>Viridiplantae</taxon>
        <taxon>Streptophyta</taxon>
        <taxon>Embryophyta</taxon>
        <taxon>Tracheophyta</taxon>
        <taxon>Spermatophyta</taxon>
        <taxon>Magnoliopsida</taxon>
        <taxon>Liliopsida</taxon>
        <taxon>Asparagales</taxon>
        <taxon>Orchidaceae</taxon>
        <taxon>Orchidoideae</taxon>
        <taxon>Orchideae</taxon>
        <taxon>Orchidinae</taxon>
        <taxon>Platanthera</taxon>
    </lineage>
</organism>
<reference evidence="2 3" key="1">
    <citation type="journal article" date="2022" name="Nat. Plants">
        <title>Genomes of leafy and leafless Platanthera orchids illuminate the evolution of mycoheterotrophy.</title>
        <authorList>
            <person name="Li M.H."/>
            <person name="Liu K.W."/>
            <person name="Li Z."/>
            <person name="Lu H.C."/>
            <person name="Ye Q.L."/>
            <person name="Zhang D."/>
            <person name="Wang J.Y."/>
            <person name="Li Y.F."/>
            <person name="Zhong Z.M."/>
            <person name="Liu X."/>
            <person name="Yu X."/>
            <person name="Liu D.K."/>
            <person name="Tu X.D."/>
            <person name="Liu B."/>
            <person name="Hao Y."/>
            <person name="Liao X.Y."/>
            <person name="Jiang Y.T."/>
            <person name="Sun W.H."/>
            <person name="Chen J."/>
            <person name="Chen Y.Q."/>
            <person name="Ai Y."/>
            <person name="Zhai J.W."/>
            <person name="Wu S.S."/>
            <person name="Zhou Z."/>
            <person name="Hsiao Y.Y."/>
            <person name="Wu W.L."/>
            <person name="Chen Y.Y."/>
            <person name="Lin Y.F."/>
            <person name="Hsu J.L."/>
            <person name="Li C.Y."/>
            <person name="Wang Z.W."/>
            <person name="Zhao X."/>
            <person name="Zhong W.Y."/>
            <person name="Ma X.K."/>
            <person name="Ma L."/>
            <person name="Huang J."/>
            <person name="Chen G.Z."/>
            <person name="Huang M.Z."/>
            <person name="Huang L."/>
            <person name="Peng D.H."/>
            <person name="Luo Y.B."/>
            <person name="Zou S.Q."/>
            <person name="Chen S.P."/>
            <person name="Lan S."/>
            <person name="Tsai W.C."/>
            <person name="Van de Peer Y."/>
            <person name="Liu Z.J."/>
        </authorList>
    </citation>
    <scope>NUCLEOTIDE SEQUENCE [LARGE SCALE GENOMIC DNA]</scope>
    <source>
        <strain evidence="2">Lor288</strain>
    </source>
</reference>
<keyword evidence="3" id="KW-1185">Reference proteome</keyword>